<dbReference type="SUPFAM" id="SSF81383">
    <property type="entry name" value="F-box domain"/>
    <property type="match status" value="1"/>
</dbReference>
<dbReference type="PROSITE" id="PS50181">
    <property type="entry name" value="FBOX"/>
    <property type="match status" value="1"/>
</dbReference>
<keyword evidence="1" id="KW-0732">Signal</keyword>
<organism evidence="3">
    <name type="scientific">Capitella teleta</name>
    <name type="common">Polychaete worm</name>
    <dbReference type="NCBI Taxonomy" id="283909"/>
    <lineage>
        <taxon>Eukaryota</taxon>
        <taxon>Metazoa</taxon>
        <taxon>Spiralia</taxon>
        <taxon>Lophotrochozoa</taxon>
        <taxon>Annelida</taxon>
        <taxon>Polychaeta</taxon>
        <taxon>Sedentaria</taxon>
        <taxon>Scolecida</taxon>
        <taxon>Capitellidae</taxon>
        <taxon>Capitella</taxon>
    </lineage>
</organism>
<reference evidence="5" key="1">
    <citation type="submission" date="2012-12" db="EMBL/GenBank/DDBJ databases">
        <authorList>
            <person name="Hellsten U."/>
            <person name="Grimwood J."/>
            <person name="Chapman J.A."/>
            <person name="Shapiro H."/>
            <person name="Aerts A."/>
            <person name="Otillar R.P."/>
            <person name="Terry A.Y."/>
            <person name="Boore J.L."/>
            <person name="Simakov O."/>
            <person name="Marletaz F."/>
            <person name="Cho S.-J."/>
            <person name="Edsinger-Gonzales E."/>
            <person name="Havlak P."/>
            <person name="Kuo D.-H."/>
            <person name="Larsson T."/>
            <person name="Lv J."/>
            <person name="Arendt D."/>
            <person name="Savage R."/>
            <person name="Osoegawa K."/>
            <person name="de Jong P."/>
            <person name="Lindberg D.R."/>
            <person name="Seaver E.C."/>
            <person name="Weisblat D.A."/>
            <person name="Putnam N.H."/>
            <person name="Grigoriev I.V."/>
            <person name="Rokhsar D.S."/>
        </authorList>
    </citation>
    <scope>NUCLEOTIDE SEQUENCE</scope>
    <source>
        <strain evidence="5">I ESC-2004</strain>
    </source>
</reference>
<reference evidence="3 5" key="2">
    <citation type="journal article" date="2013" name="Nature">
        <title>Insights into bilaterian evolution from three spiralian genomes.</title>
        <authorList>
            <person name="Simakov O."/>
            <person name="Marletaz F."/>
            <person name="Cho S.J."/>
            <person name="Edsinger-Gonzales E."/>
            <person name="Havlak P."/>
            <person name="Hellsten U."/>
            <person name="Kuo D.H."/>
            <person name="Larsson T."/>
            <person name="Lv J."/>
            <person name="Arendt D."/>
            <person name="Savage R."/>
            <person name="Osoegawa K."/>
            <person name="de Jong P."/>
            <person name="Grimwood J."/>
            <person name="Chapman J.A."/>
            <person name="Shapiro H."/>
            <person name="Aerts A."/>
            <person name="Otillar R.P."/>
            <person name="Terry A.Y."/>
            <person name="Boore J.L."/>
            <person name="Grigoriev I.V."/>
            <person name="Lindberg D.R."/>
            <person name="Seaver E.C."/>
            <person name="Weisblat D.A."/>
            <person name="Putnam N.H."/>
            <person name="Rokhsar D.S."/>
        </authorList>
    </citation>
    <scope>NUCLEOTIDE SEQUENCE</scope>
    <source>
        <strain evidence="3 5">I ESC-2004</strain>
    </source>
</reference>
<dbReference type="InterPro" id="IPR052283">
    <property type="entry name" value="GenomicStab_NeuMorph_Reg"/>
</dbReference>
<dbReference type="OMA" id="TFHIQIS"/>
<proteinExistence type="predicted"/>
<evidence type="ECO:0000313" key="3">
    <source>
        <dbReference type="EMBL" id="ELU07026.1"/>
    </source>
</evidence>
<sequence length="353" mass="40005">MQALFCVFMYLDVFSLARAAQVCRTWNRLVQMPSLWRRVSLRNAIVSSKCLNHIAKYCTELSDFSLHGLRGKTRRREEDVAEYLRRTRGSLEEGLEAVMKVAGGSLKKLQVVDCGNLLTDRCLWLASCYSRNIIDVTYISDLDPVGSEVIWSLGAGCRQVSRLIIPPMFPNQNPHKFTNHCAFNIARCWPDLHTLSIGGVDVNSKGLTAIGNGRNEVVIGYLTYLLIRTAHFCGKLQRLELDHMCEITEEVAMAMCKAGLKGLRVLHLTFTPVTPKALLHFTSACPYLDDITVRVGISDYYEDTENPQHREEFATIISKLRKLQHRPGFEQKLRLNVDYGAQKLTMPAPLTRR</sequence>
<dbReference type="Gene3D" id="1.20.1280.50">
    <property type="match status" value="1"/>
</dbReference>
<dbReference type="HOGENOM" id="CLU_785823_0_0_1"/>
<reference evidence="4" key="3">
    <citation type="submission" date="2015-06" db="UniProtKB">
        <authorList>
            <consortium name="EnsemblMetazoa"/>
        </authorList>
    </citation>
    <scope>IDENTIFICATION</scope>
</reference>
<keyword evidence="5" id="KW-1185">Reference proteome</keyword>
<dbReference type="EnsemblMetazoa" id="CapteT177056">
    <property type="protein sequence ID" value="CapteP177056"/>
    <property type="gene ID" value="CapteG177056"/>
</dbReference>
<dbReference type="InterPro" id="IPR001810">
    <property type="entry name" value="F-box_dom"/>
</dbReference>
<dbReference type="Gene3D" id="3.80.10.10">
    <property type="entry name" value="Ribonuclease Inhibitor"/>
    <property type="match status" value="1"/>
</dbReference>
<dbReference type="InterPro" id="IPR036047">
    <property type="entry name" value="F-box-like_dom_sf"/>
</dbReference>
<dbReference type="EMBL" id="KB300220">
    <property type="protein sequence ID" value="ELU07026.1"/>
    <property type="molecule type" value="Genomic_DNA"/>
</dbReference>
<dbReference type="CDD" id="cd22109">
    <property type="entry name" value="F-box_FBXO41"/>
    <property type="match status" value="1"/>
</dbReference>
<accession>R7UUG3</accession>
<dbReference type="SUPFAM" id="SSF52047">
    <property type="entry name" value="RNI-like"/>
    <property type="match status" value="1"/>
</dbReference>
<feature type="signal peptide" evidence="1">
    <location>
        <begin position="1"/>
        <end position="19"/>
    </location>
</feature>
<dbReference type="InterPro" id="IPR032675">
    <property type="entry name" value="LRR_dom_sf"/>
</dbReference>
<dbReference type="STRING" id="283909.R7UUG3"/>
<evidence type="ECO:0000313" key="4">
    <source>
        <dbReference type="EnsemblMetazoa" id="CapteP177056"/>
    </source>
</evidence>
<evidence type="ECO:0000256" key="1">
    <source>
        <dbReference type="SAM" id="SignalP"/>
    </source>
</evidence>
<dbReference type="PANTHER" id="PTHR15739:SF5">
    <property type="entry name" value="LD23158P"/>
    <property type="match status" value="1"/>
</dbReference>
<dbReference type="EMBL" id="AMQN01007212">
    <property type="status" value="NOT_ANNOTATED_CDS"/>
    <property type="molecule type" value="Genomic_DNA"/>
</dbReference>
<feature type="domain" description="F-box" evidence="2">
    <location>
        <begin position="1"/>
        <end position="39"/>
    </location>
</feature>
<dbReference type="Pfam" id="PF12937">
    <property type="entry name" value="F-box-like"/>
    <property type="match status" value="1"/>
</dbReference>
<dbReference type="PANTHER" id="PTHR15739">
    <property type="entry name" value="ZINC FINGER PROTEIN"/>
    <property type="match status" value="1"/>
</dbReference>
<evidence type="ECO:0000313" key="5">
    <source>
        <dbReference type="Proteomes" id="UP000014760"/>
    </source>
</evidence>
<gene>
    <name evidence="3" type="ORF">CAPTEDRAFT_177056</name>
</gene>
<dbReference type="Proteomes" id="UP000014760">
    <property type="component" value="Unassembled WGS sequence"/>
</dbReference>
<feature type="chain" id="PRO_5008788357" description="F-box domain-containing protein" evidence="1">
    <location>
        <begin position="20"/>
        <end position="353"/>
    </location>
</feature>
<protein>
    <recommendedName>
        <fullName evidence="2">F-box domain-containing protein</fullName>
    </recommendedName>
</protein>
<name>R7UUG3_CAPTE</name>
<dbReference type="OrthoDB" id="6482165at2759"/>
<dbReference type="AlphaFoldDB" id="R7UUG3"/>
<evidence type="ECO:0000259" key="2">
    <source>
        <dbReference type="PROSITE" id="PS50181"/>
    </source>
</evidence>